<evidence type="ECO:0000313" key="2">
    <source>
        <dbReference type="EMBL" id="KIX90940.1"/>
    </source>
</evidence>
<dbReference type="EMBL" id="UHDT01000001">
    <property type="protein sequence ID" value="SUM58488.1"/>
    <property type="molecule type" value="Genomic_DNA"/>
</dbReference>
<proteinExistence type="predicted"/>
<evidence type="ECO:0000313" key="4">
    <source>
        <dbReference type="Proteomes" id="UP000032366"/>
    </source>
</evidence>
<dbReference type="PANTHER" id="PTHR30212:SF2">
    <property type="entry name" value="PROTEIN YIIM"/>
    <property type="match status" value="1"/>
</dbReference>
<name>A0A0D6XR74_9STAP</name>
<dbReference type="InterPro" id="IPR011037">
    <property type="entry name" value="Pyrv_Knase-like_insert_dom_sf"/>
</dbReference>
<organism evidence="3 5">
    <name type="scientific">Staphylococcus microti</name>
    <dbReference type="NCBI Taxonomy" id="569857"/>
    <lineage>
        <taxon>Bacteria</taxon>
        <taxon>Bacillati</taxon>
        <taxon>Bacillota</taxon>
        <taxon>Bacilli</taxon>
        <taxon>Bacillales</taxon>
        <taxon>Staphylococcaceae</taxon>
        <taxon>Staphylococcus</taxon>
    </lineage>
</organism>
<dbReference type="Gene3D" id="2.40.33.20">
    <property type="entry name" value="PK beta-barrel domain-like"/>
    <property type="match status" value="1"/>
</dbReference>
<dbReference type="Pfam" id="PF03473">
    <property type="entry name" value="MOSC"/>
    <property type="match status" value="1"/>
</dbReference>
<dbReference type="Proteomes" id="UP000032366">
    <property type="component" value="Unassembled WGS sequence"/>
</dbReference>
<reference evidence="3 5" key="2">
    <citation type="submission" date="2018-06" db="EMBL/GenBank/DDBJ databases">
        <authorList>
            <consortium name="Pathogen Informatics"/>
            <person name="Doyle S."/>
        </authorList>
    </citation>
    <scope>NUCLEOTIDE SEQUENCE [LARGE SCALE GENOMIC DNA]</scope>
    <source>
        <strain evidence="3 5">NCTC13832</strain>
    </source>
</reference>
<dbReference type="SUPFAM" id="SSF50800">
    <property type="entry name" value="PK beta-barrel domain-like"/>
    <property type="match status" value="1"/>
</dbReference>
<protein>
    <submittedName>
        <fullName evidence="3">MOSC domain-containing protein</fullName>
    </submittedName>
    <submittedName>
        <fullName evidence="2">Sulfurase</fullName>
    </submittedName>
</protein>
<reference evidence="2 4" key="1">
    <citation type="submission" date="2015-01" db="EMBL/GenBank/DDBJ databases">
        <authorList>
            <person name="Guo J."/>
        </authorList>
    </citation>
    <scope>NUCLEOTIDE SEQUENCE [LARGE SCALE GENOMIC DNA]</scope>
    <source>
        <strain evidence="2 4">DSM 22147</strain>
    </source>
</reference>
<dbReference type="Proteomes" id="UP000254100">
    <property type="component" value="Unassembled WGS sequence"/>
</dbReference>
<dbReference type="GO" id="GO:0030170">
    <property type="term" value="F:pyridoxal phosphate binding"/>
    <property type="evidence" value="ECO:0007669"/>
    <property type="project" value="InterPro"/>
</dbReference>
<dbReference type="EMBL" id="JXWY01000033">
    <property type="protein sequence ID" value="KIX90940.1"/>
    <property type="molecule type" value="Genomic_DNA"/>
</dbReference>
<gene>
    <name evidence="3" type="primary">yiiM</name>
    <name evidence="3" type="ORF">NCTC13832_02238</name>
    <name evidence="2" type="ORF">TP70_05545</name>
</gene>
<dbReference type="InterPro" id="IPR005302">
    <property type="entry name" value="MoCF_Sase_C"/>
</dbReference>
<feature type="domain" description="MOSC" evidence="1">
    <location>
        <begin position="38"/>
        <end position="172"/>
    </location>
</feature>
<dbReference type="PANTHER" id="PTHR30212">
    <property type="entry name" value="PROTEIN YIIM"/>
    <property type="match status" value="1"/>
</dbReference>
<dbReference type="PROSITE" id="PS51340">
    <property type="entry name" value="MOSC"/>
    <property type="match status" value="1"/>
</dbReference>
<dbReference type="AlphaFoldDB" id="A0A0D6XR74"/>
<evidence type="ECO:0000313" key="5">
    <source>
        <dbReference type="Proteomes" id="UP000254100"/>
    </source>
</evidence>
<dbReference type="STRING" id="569857.TP70_05545"/>
<sequence length="234" mass="26683">MCVTRQVQKLYVGEVQQHGETNVDDKMAQTWTTAMYKQETTEPVWLSKEGLKGDAVADTRHHGGPEKALFAYAVLHYATFSERYQQEIRVGSNGENIVVTGMDEENVCIGDIYQIGDALVQVSQPRRPCWKTSRRQRIMDFGAMLEETGKAGWYYRVLKEGYIQQGDTLELKERPYPEWTIQRMNDTLRGATDMASLKELQEAPFTPESWHATLAKRIAGESVDDTPRLYGPNI</sequence>
<dbReference type="RefSeq" id="WP_044360178.1">
    <property type="nucleotide sequence ID" value="NZ_JXWY01000033.1"/>
</dbReference>
<dbReference type="GO" id="GO:0003824">
    <property type="term" value="F:catalytic activity"/>
    <property type="evidence" value="ECO:0007669"/>
    <property type="project" value="InterPro"/>
</dbReference>
<dbReference type="InterPro" id="IPR052353">
    <property type="entry name" value="Benzoxazolinone_Detox_Enz"/>
</dbReference>
<accession>A0A0D6XR74</accession>
<keyword evidence="4" id="KW-1185">Reference proteome</keyword>
<evidence type="ECO:0000313" key="3">
    <source>
        <dbReference type="EMBL" id="SUM58488.1"/>
    </source>
</evidence>
<dbReference type="GO" id="GO:0030151">
    <property type="term" value="F:molybdenum ion binding"/>
    <property type="evidence" value="ECO:0007669"/>
    <property type="project" value="InterPro"/>
</dbReference>
<evidence type="ECO:0000259" key="1">
    <source>
        <dbReference type="PROSITE" id="PS51340"/>
    </source>
</evidence>
<dbReference type="OrthoDB" id="9786134at2"/>